<feature type="non-terminal residue" evidence="1">
    <location>
        <position position="64"/>
    </location>
</feature>
<name>A0A6H5GPB9_9HEMI</name>
<evidence type="ECO:0000313" key="2">
    <source>
        <dbReference type="Proteomes" id="UP000479000"/>
    </source>
</evidence>
<protein>
    <submittedName>
        <fullName evidence="1">Uncharacterized protein</fullName>
    </submittedName>
</protein>
<dbReference type="EMBL" id="CADCXU010015523">
    <property type="protein sequence ID" value="CAB0004900.1"/>
    <property type="molecule type" value="Genomic_DNA"/>
</dbReference>
<accession>A0A6H5GPB9</accession>
<keyword evidence="2" id="KW-1185">Reference proteome</keyword>
<organism evidence="1 2">
    <name type="scientific">Nesidiocoris tenuis</name>
    <dbReference type="NCBI Taxonomy" id="355587"/>
    <lineage>
        <taxon>Eukaryota</taxon>
        <taxon>Metazoa</taxon>
        <taxon>Ecdysozoa</taxon>
        <taxon>Arthropoda</taxon>
        <taxon>Hexapoda</taxon>
        <taxon>Insecta</taxon>
        <taxon>Pterygota</taxon>
        <taxon>Neoptera</taxon>
        <taxon>Paraneoptera</taxon>
        <taxon>Hemiptera</taxon>
        <taxon>Heteroptera</taxon>
        <taxon>Panheteroptera</taxon>
        <taxon>Cimicomorpha</taxon>
        <taxon>Miridae</taxon>
        <taxon>Dicyphina</taxon>
        <taxon>Nesidiocoris</taxon>
    </lineage>
</organism>
<proteinExistence type="predicted"/>
<evidence type="ECO:0000313" key="1">
    <source>
        <dbReference type="EMBL" id="CAB0004900.1"/>
    </source>
</evidence>
<reference evidence="1 2" key="1">
    <citation type="submission" date="2020-02" db="EMBL/GenBank/DDBJ databases">
        <authorList>
            <person name="Ferguson B K."/>
        </authorList>
    </citation>
    <scope>NUCLEOTIDE SEQUENCE [LARGE SCALE GENOMIC DNA]</scope>
</reference>
<dbReference type="AlphaFoldDB" id="A0A6H5GPB9"/>
<sequence length="64" mass="7400">MKYSQNRRKHSVKNNPLDNSGRKFSKYYNFTANPSIAEERVFHAVSVACDQRPGEGVSKHFLRT</sequence>
<dbReference type="Proteomes" id="UP000479000">
    <property type="component" value="Unassembled WGS sequence"/>
</dbReference>
<gene>
    <name evidence="1" type="ORF">NTEN_LOCUS10377</name>
</gene>